<dbReference type="Proteomes" id="UP000655287">
    <property type="component" value="Unassembled WGS sequence"/>
</dbReference>
<feature type="region of interest" description="Disordered" evidence="2">
    <location>
        <begin position="132"/>
        <end position="155"/>
    </location>
</feature>
<name>A0A919V5X2_9ACTN</name>
<organism evidence="4 5">
    <name type="scientific">Sphaerisporangium rufum</name>
    <dbReference type="NCBI Taxonomy" id="1381558"/>
    <lineage>
        <taxon>Bacteria</taxon>
        <taxon>Bacillati</taxon>
        <taxon>Actinomycetota</taxon>
        <taxon>Actinomycetes</taxon>
        <taxon>Streptosporangiales</taxon>
        <taxon>Streptosporangiaceae</taxon>
        <taxon>Sphaerisporangium</taxon>
    </lineage>
</organism>
<dbReference type="SMART" id="SM00422">
    <property type="entry name" value="HTH_MERR"/>
    <property type="match status" value="1"/>
</dbReference>
<dbReference type="AlphaFoldDB" id="A0A919V5X2"/>
<dbReference type="InterPro" id="IPR009061">
    <property type="entry name" value="DNA-bd_dom_put_sf"/>
</dbReference>
<evidence type="ECO:0000259" key="3">
    <source>
        <dbReference type="PROSITE" id="PS50937"/>
    </source>
</evidence>
<dbReference type="InterPro" id="IPR000551">
    <property type="entry name" value="MerR-type_HTH_dom"/>
</dbReference>
<accession>A0A919V5X2</accession>
<dbReference type="EMBL" id="BOOU01000052">
    <property type="protein sequence ID" value="GII78765.1"/>
    <property type="molecule type" value="Genomic_DNA"/>
</dbReference>
<reference evidence="4" key="1">
    <citation type="submission" date="2021-01" db="EMBL/GenBank/DDBJ databases">
        <title>Whole genome shotgun sequence of Sphaerisporangium rufum NBRC 109079.</title>
        <authorList>
            <person name="Komaki H."/>
            <person name="Tamura T."/>
        </authorList>
    </citation>
    <scope>NUCLEOTIDE SEQUENCE</scope>
    <source>
        <strain evidence="4">NBRC 109079</strain>
    </source>
</reference>
<dbReference type="PANTHER" id="PTHR30204">
    <property type="entry name" value="REDOX-CYCLING DRUG-SENSING TRANSCRIPTIONAL ACTIVATOR SOXR"/>
    <property type="match status" value="1"/>
</dbReference>
<evidence type="ECO:0000256" key="2">
    <source>
        <dbReference type="SAM" id="MobiDB-lite"/>
    </source>
</evidence>
<dbReference type="GO" id="GO:0003700">
    <property type="term" value="F:DNA-binding transcription factor activity"/>
    <property type="evidence" value="ECO:0007669"/>
    <property type="project" value="InterPro"/>
</dbReference>
<dbReference type="RefSeq" id="WP_203987827.1">
    <property type="nucleotide sequence ID" value="NZ_BOOU01000052.1"/>
</dbReference>
<gene>
    <name evidence="4" type="ORF">Sru01_37470</name>
</gene>
<dbReference type="Gene3D" id="1.10.1660.10">
    <property type="match status" value="1"/>
</dbReference>
<keyword evidence="1" id="KW-0238">DNA-binding</keyword>
<comment type="caution">
    <text evidence="4">The sequence shown here is derived from an EMBL/GenBank/DDBJ whole genome shotgun (WGS) entry which is preliminary data.</text>
</comment>
<dbReference type="PROSITE" id="PS50937">
    <property type="entry name" value="HTH_MERR_2"/>
    <property type="match status" value="1"/>
</dbReference>
<feature type="domain" description="HTH merR-type" evidence="3">
    <location>
        <begin position="8"/>
        <end position="76"/>
    </location>
</feature>
<evidence type="ECO:0000313" key="4">
    <source>
        <dbReference type="EMBL" id="GII78765.1"/>
    </source>
</evidence>
<dbReference type="GO" id="GO:0003677">
    <property type="term" value="F:DNA binding"/>
    <property type="evidence" value="ECO:0007669"/>
    <property type="project" value="UniProtKB-KW"/>
</dbReference>
<dbReference type="Pfam" id="PF13411">
    <property type="entry name" value="MerR_1"/>
    <property type="match status" value="1"/>
</dbReference>
<protein>
    <recommendedName>
        <fullName evidence="3">HTH merR-type domain-containing protein</fullName>
    </recommendedName>
</protein>
<dbReference type="InterPro" id="IPR047057">
    <property type="entry name" value="MerR_fam"/>
</dbReference>
<dbReference type="SUPFAM" id="SSF46955">
    <property type="entry name" value="Putative DNA-binding domain"/>
    <property type="match status" value="1"/>
</dbReference>
<keyword evidence="5" id="KW-1185">Reference proteome</keyword>
<dbReference type="CDD" id="cd00592">
    <property type="entry name" value="HTH_MerR-like"/>
    <property type="match status" value="1"/>
</dbReference>
<dbReference type="PANTHER" id="PTHR30204:SF93">
    <property type="entry name" value="HTH MERR-TYPE DOMAIN-CONTAINING PROTEIN"/>
    <property type="match status" value="1"/>
</dbReference>
<evidence type="ECO:0000256" key="1">
    <source>
        <dbReference type="ARBA" id="ARBA00023125"/>
    </source>
</evidence>
<dbReference type="PRINTS" id="PR00040">
    <property type="entry name" value="HTHMERR"/>
</dbReference>
<evidence type="ECO:0000313" key="5">
    <source>
        <dbReference type="Proteomes" id="UP000655287"/>
    </source>
</evidence>
<sequence>MSTAPRRMLSIGEAAARFGLAPHVLRHWESAGLLAPARVRGDRRRYGDEDLYRMALILRAKEAGFTLDDIRDMLAVRHPAERREILRRHHAALARRIAEARAALDLIETALDCSHADVTECPHFRAAARTRAGLTPAGPPHPPGEECHCHPASAR</sequence>
<proteinExistence type="predicted"/>